<organism evidence="2 3">
    <name type="scientific">Marasmius oreades</name>
    <name type="common">fairy-ring Marasmius</name>
    <dbReference type="NCBI Taxonomy" id="181124"/>
    <lineage>
        <taxon>Eukaryota</taxon>
        <taxon>Fungi</taxon>
        <taxon>Dikarya</taxon>
        <taxon>Basidiomycota</taxon>
        <taxon>Agaricomycotina</taxon>
        <taxon>Agaricomycetes</taxon>
        <taxon>Agaricomycetidae</taxon>
        <taxon>Agaricales</taxon>
        <taxon>Marasmiineae</taxon>
        <taxon>Marasmiaceae</taxon>
        <taxon>Marasmius</taxon>
    </lineage>
</organism>
<dbReference type="Proteomes" id="UP001049176">
    <property type="component" value="Chromosome 11"/>
</dbReference>
<feature type="compositionally biased region" description="Basic and acidic residues" evidence="1">
    <location>
        <begin position="356"/>
        <end position="376"/>
    </location>
</feature>
<dbReference type="RefSeq" id="XP_043002554.1">
    <property type="nucleotide sequence ID" value="XM_043160597.1"/>
</dbReference>
<dbReference type="OrthoDB" id="3268823at2759"/>
<evidence type="ECO:0000313" key="2">
    <source>
        <dbReference type="EMBL" id="KAG7086083.1"/>
    </source>
</evidence>
<accession>A0A9P7RND2</accession>
<dbReference type="KEGG" id="more:E1B28_003599"/>
<sequence length="483" mass="50539">MTSITAPRIDANLPATPAHEWATETSSKLEETKVAAIDDSSSHPPPLATAISTPGAEFPGSYPRGEKETEEGGQSGILDAAKQYLPGQQDVQGALLNATETAKQYLPTSVAAYLPGGGNKEKATTTTLPSQEGPLELSHEGVGSLPGNASETSVAKLPEEREIRDKEMTTMTTLPSQDGPQKPLERSDGVGSLPGNASESSVAQLPEERATGMNTTTTLPTQEGAQKPSEHSGGIGSLPGNASESSVAKLPGEAQATAMTTSDLTPATSGEKMQSHSESVSNSSMQAQLGETPTMTPVLGGHRTPIAVSGVGDHKSESTLAERKPEEGNAHSEPNLNLMPRTHPLGAKGAQWKGAAVDEDKLKKMDAHETRDRDDVTASNKALPSVPAPRQESEIAVTGHESLSKTLTPPSEPNGSRFTETPSDGTRKNYADDASSDGSRSVGGTPRKPKFMDKLKGEMKVISGKLGGKEDKVEEGRRMMGKV</sequence>
<feature type="compositionally biased region" description="Basic and acidic residues" evidence="1">
    <location>
        <begin position="312"/>
        <end position="330"/>
    </location>
</feature>
<gene>
    <name evidence="2" type="ORF">E1B28_003599</name>
</gene>
<reference evidence="2" key="1">
    <citation type="journal article" date="2021" name="Genome Biol. Evol.">
        <title>The assembled and annotated genome of the fairy-ring fungus Marasmius oreades.</title>
        <authorList>
            <person name="Hiltunen M."/>
            <person name="Ament-Velasquez S.L."/>
            <person name="Johannesson H."/>
        </authorList>
    </citation>
    <scope>NUCLEOTIDE SEQUENCE</scope>
    <source>
        <strain evidence="2">03SP1</strain>
    </source>
</reference>
<comment type="caution">
    <text evidence="2">The sequence shown here is derived from an EMBL/GenBank/DDBJ whole genome shotgun (WGS) entry which is preliminary data.</text>
</comment>
<feature type="compositionally biased region" description="Polar residues" evidence="1">
    <location>
        <begin position="212"/>
        <end position="224"/>
    </location>
</feature>
<feature type="compositionally biased region" description="Basic and acidic residues" evidence="1">
    <location>
        <begin position="157"/>
        <end position="168"/>
    </location>
</feature>
<feature type="compositionally biased region" description="Polar residues" evidence="1">
    <location>
        <begin position="404"/>
        <end position="424"/>
    </location>
</feature>
<feature type="region of interest" description="Disordered" evidence="1">
    <location>
        <begin position="115"/>
        <end position="455"/>
    </location>
</feature>
<evidence type="ECO:0000313" key="3">
    <source>
        <dbReference type="Proteomes" id="UP001049176"/>
    </source>
</evidence>
<name>A0A9P7RND2_9AGAR</name>
<feature type="compositionally biased region" description="Polar residues" evidence="1">
    <location>
        <begin position="169"/>
        <end position="179"/>
    </location>
</feature>
<dbReference type="GeneID" id="66072675"/>
<protein>
    <submittedName>
        <fullName evidence="2">Uncharacterized protein</fullName>
    </submittedName>
</protein>
<feature type="compositionally biased region" description="Polar residues" evidence="1">
    <location>
        <begin position="257"/>
        <end position="295"/>
    </location>
</feature>
<dbReference type="EMBL" id="CM032191">
    <property type="protein sequence ID" value="KAG7086083.1"/>
    <property type="molecule type" value="Genomic_DNA"/>
</dbReference>
<keyword evidence="3" id="KW-1185">Reference proteome</keyword>
<evidence type="ECO:0000256" key="1">
    <source>
        <dbReference type="SAM" id="MobiDB-lite"/>
    </source>
</evidence>
<proteinExistence type="predicted"/>
<dbReference type="AlphaFoldDB" id="A0A9P7RND2"/>
<feature type="region of interest" description="Disordered" evidence="1">
    <location>
        <begin position="1"/>
        <end position="78"/>
    </location>
</feature>